<dbReference type="PROSITE" id="PS51257">
    <property type="entry name" value="PROKAR_LIPOPROTEIN"/>
    <property type="match status" value="1"/>
</dbReference>
<dbReference type="HOGENOM" id="CLU_158447_0_4_5"/>
<evidence type="ECO:0000259" key="1">
    <source>
        <dbReference type="Pfam" id="PF13488"/>
    </source>
</evidence>
<gene>
    <name evidence="2" type="ordered locus">B488_11630</name>
</gene>
<dbReference type="EMBL" id="CP003789">
    <property type="protein sequence ID" value="AGA65155.1"/>
    <property type="molecule type" value="Genomic_DNA"/>
</dbReference>
<dbReference type="STRING" id="1215343.B488_11630"/>
<dbReference type="KEGG" id="lcc:B488_11630"/>
<dbReference type="AlphaFoldDB" id="L0EWD5"/>
<dbReference type="RefSeq" id="WP_015273580.1">
    <property type="nucleotide sequence ID" value="NC_019907.1"/>
</dbReference>
<dbReference type="Pfam" id="PF13488">
    <property type="entry name" value="Gly-zipper_Omp"/>
    <property type="match status" value="1"/>
</dbReference>
<organism evidence="2 3">
    <name type="scientific">Liberibacter crescens (strain BT-1)</name>
    <dbReference type="NCBI Taxonomy" id="1215343"/>
    <lineage>
        <taxon>Bacteria</taxon>
        <taxon>Pseudomonadati</taxon>
        <taxon>Pseudomonadota</taxon>
        <taxon>Alphaproteobacteria</taxon>
        <taxon>Hyphomicrobiales</taxon>
        <taxon>Rhizobiaceae</taxon>
        <taxon>Liberibacter</taxon>
    </lineage>
</organism>
<sequence length="83" mass="8678">MKKVIPLFLVGMFVASCTEMERSASLGAGGGAIVGGLMTNSVQGAAVGAALGGAGGALFSKMSEKNRQCYERDRYNRRYLVPC</sequence>
<accession>L0EWD5</accession>
<proteinExistence type="predicted"/>
<evidence type="ECO:0000313" key="3">
    <source>
        <dbReference type="Proteomes" id="UP000010799"/>
    </source>
</evidence>
<dbReference type="PATRIC" id="fig|1215343.11.peg.1199"/>
<feature type="domain" description="Glycine zipper" evidence="1">
    <location>
        <begin position="26"/>
        <end position="66"/>
    </location>
</feature>
<keyword evidence="3" id="KW-1185">Reference proteome</keyword>
<dbReference type="InterPro" id="IPR039567">
    <property type="entry name" value="Gly-zipper"/>
</dbReference>
<protein>
    <recommendedName>
        <fullName evidence="1">Glycine zipper domain-containing protein</fullName>
    </recommendedName>
</protein>
<reference evidence="2 3" key="1">
    <citation type="journal article" date="2012" name="Stand. Genomic Sci.">
        <title>Complete genome sequence of Liberibacter crescens BT-1.</title>
        <authorList>
            <person name="Leonard M.T."/>
            <person name="Fagen J.R."/>
            <person name="Davis-Richardson A.G."/>
            <person name="Davis M.J."/>
            <person name="Triplett E.W."/>
        </authorList>
    </citation>
    <scope>NUCLEOTIDE SEQUENCE [LARGE SCALE GENOMIC DNA]</scope>
    <source>
        <strain evidence="2 3">BT-1</strain>
    </source>
</reference>
<evidence type="ECO:0000313" key="2">
    <source>
        <dbReference type="EMBL" id="AGA65155.1"/>
    </source>
</evidence>
<name>L0EWD5_LIBCB</name>
<dbReference type="Proteomes" id="UP000010799">
    <property type="component" value="Chromosome"/>
</dbReference>